<protein>
    <submittedName>
        <fullName evidence="1">Uncharacterized protein</fullName>
    </submittedName>
</protein>
<sequence>LIRRIKTLSSYINKDANVYALGKLLPTATWGIFQPQADRRNEMCDPATNDPIIIWTVGHVASSWFTKNGEPERQASLTVVPVSHSLAEQYTLLLAALSTPPLSASHIPLSLNGVRAIKWQSEKGSSEPILFDEVYDARDVFTNKKDMPHIAATELQKNDLVLLEGKITRYRTQDEDKKWTLLRVQMELLAVSLLSCAVLQDSRKPISGIREISGLRI</sequence>
<evidence type="ECO:0000313" key="1">
    <source>
        <dbReference type="EMBL" id="KAF8447507.1"/>
    </source>
</evidence>
<accession>A0AAD4GJ62</accession>
<reference evidence="1" key="2">
    <citation type="journal article" date="2020" name="Nat. Commun.">
        <title>Large-scale genome sequencing of mycorrhizal fungi provides insights into the early evolution of symbiotic traits.</title>
        <authorList>
            <person name="Miyauchi S."/>
            <person name="Kiss E."/>
            <person name="Kuo A."/>
            <person name="Drula E."/>
            <person name="Kohler A."/>
            <person name="Sanchez-Garcia M."/>
            <person name="Morin E."/>
            <person name="Andreopoulos B."/>
            <person name="Barry K.W."/>
            <person name="Bonito G."/>
            <person name="Buee M."/>
            <person name="Carver A."/>
            <person name="Chen C."/>
            <person name="Cichocki N."/>
            <person name="Clum A."/>
            <person name="Culley D."/>
            <person name="Crous P.W."/>
            <person name="Fauchery L."/>
            <person name="Girlanda M."/>
            <person name="Hayes R.D."/>
            <person name="Keri Z."/>
            <person name="LaButti K."/>
            <person name="Lipzen A."/>
            <person name="Lombard V."/>
            <person name="Magnuson J."/>
            <person name="Maillard F."/>
            <person name="Murat C."/>
            <person name="Nolan M."/>
            <person name="Ohm R.A."/>
            <person name="Pangilinan J."/>
            <person name="Pereira M.F."/>
            <person name="Perotto S."/>
            <person name="Peter M."/>
            <person name="Pfister S."/>
            <person name="Riley R."/>
            <person name="Sitrit Y."/>
            <person name="Stielow J.B."/>
            <person name="Szollosi G."/>
            <person name="Zifcakova L."/>
            <person name="Stursova M."/>
            <person name="Spatafora J.W."/>
            <person name="Tedersoo L."/>
            <person name="Vaario L.M."/>
            <person name="Yamada A."/>
            <person name="Yan M."/>
            <person name="Wang P."/>
            <person name="Xu J."/>
            <person name="Bruns T."/>
            <person name="Baldrian P."/>
            <person name="Vilgalys R."/>
            <person name="Dunand C."/>
            <person name="Henrissat B."/>
            <person name="Grigoriev I.V."/>
            <person name="Hibbett D."/>
            <person name="Nagy L.G."/>
            <person name="Martin F.M."/>
        </authorList>
    </citation>
    <scope>NUCLEOTIDE SEQUENCE</scope>
    <source>
        <strain evidence="1">BED1</strain>
    </source>
</reference>
<reference evidence="1" key="1">
    <citation type="submission" date="2019-10" db="EMBL/GenBank/DDBJ databases">
        <authorList>
            <consortium name="DOE Joint Genome Institute"/>
            <person name="Kuo A."/>
            <person name="Miyauchi S."/>
            <person name="Kiss E."/>
            <person name="Drula E."/>
            <person name="Kohler A."/>
            <person name="Sanchez-Garcia M."/>
            <person name="Andreopoulos B."/>
            <person name="Barry K.W."/>
            <person name="Bonito G."/>
            <person name="Buee M."/>
            <person name="Carver A."/>
            <person name="Chen C."/>
            <person name="Cichocki N."/>
            <person name="Clum A."/>
            <person name="Culley D."/>
            <person name="Crous P.W."/>
            <person name="Fauchery L."/>
            <person name="Girlanda M."/>
            <person name="Hayes R."/>
            <person name="Keri Z."/>
            <person name="LaButti K."/>
            <person name="Lipzen A."/>
            <person name="Lombard V."/>
            <person name="Magnuson J."/>
            <person name="Maillard F."/>
            <person name="Morin E."/>
            <person name="Murat C."/>
            <person name="Nolan M."/>
            <person name="Ohm R."/>
            <person name="Pangilinan J."/>
            <person name="Pereira M."/>
            <person name="Perotto S."/>
            <person name="Peter M."/>
            <person name="Riley R."/>
            <person name="Sitrit Y."/>
            <person name="Stielow B."/>
            <person name="Szollosi G."/>
            <person name="Zifcakova L."/>
            <person name="Stursova M."/>
            <person name="Spatafora J.W."/>
            <person name="Tedersoo L."/>
            <person name="Vaario L.-M."/>
            <person name="Yamada A."/>
            <person name="Yan M."/>
            <person name="Wang P."/>
            <person name="Xu J."/>
            <person name="Bruns T."/>
            <person name="Baldrian P."/>
            <person name="Vilgalys R."/>
            <person name="Henrissat B."/>
            <person name="Grigoriev I.V."/>
            <person name="Hibbett D."/>
            <person name="Nagy L.G."/>
            <person name="Martin F.M."/>
        </authorList>
    </citation>
    <scope>NUCLEOTIDE SEQUENCE</scope>
    <source>
        <strain evidence="1">BED1</strain>
    </source>
</reference>
<name>A0AAD4GJ62_BOLED</name>
<organism evidence="1 2">
    <name type="scientific">Boletus edulis BED1</name>
    <dbReference type="NCBI Taxonomy" id="1328754"/>
    <lineage>
        <taxon>Eukaryota</taxon>
        <taxon>Fungi</taxon>
        <taxon>Dikarya</taxon>
        <taxon>Basidiomycota</taxon>
        <taxon>Agaricomycotina</taxon>
        <taxon>Agaricomycetes</taxon>
        <taxon>Agaricomycetidae</taxon>
        <taxon>Boletales</taxon>
        <taxon>Boletineae</taxon>
        <taxon>Boletaceae</taxon>
        <taxon>Boletoideae</taxon>
        <taxon>Boletus</taxon>
    </lineage>
</organism>
<proteinExistence type="predicted"/>
<feature type="non-terminal residue" evidence="1">
    <location>
        <position position="217"/>
    </location>
</feature>
<keyword evidence="2" id="KW-1185">Reference proteome</keyword>
<gene>
    <name evidence="1" type="ORF">L210DRAFT_850004</name>
</gene>
<comment type="caution">
    <text evidence="1">The sequence shown here is derived from an EMBL/GenBank/DDBJ whole genome shotgun (WGS) entry which is preliminary data.</text>
</comment>
<dbReference type="EMBL" id="WHUW01000004">
    <property type="protein sequence ID" value="KAF8447507.1"/>
    <property type="molecule type" value="Genomic_DNA"/>
</dbReference>
<dbReference type="Proteomes" id="UP001194468">
    <property type="component" value="Unassembled WGS sequence"/>
</dbReference>
<dbReference type="AlphaFoldDB" id="A0AAD4GJ62"/>
<evidence type="ECO:0000313" key="2">
    <source>
        <dbReference type="Proteomes" id="UP001194468"/>
    </source>
</evidence>